<reference evidence="3 4" key="1">
    <citation type="submission" date="2020-04" db="EMBL/GenBank/DDBJ databases">
        <title>FDA dAtabase for Regulatory Grade micrObial Sequences (FDA-ARGOS): Supporting development and validation of Infectious Disease Dx tests.</title>
        <authorList>
            <person name="Sciortino C."/>
            <person name="Tallon L."/>
            <person name="Sadzewicz L."/>
            <person name="Vavikolanu K."/>
            <person name="Mehta A."/>
            <person name="Aluvathingal J."/>
            <person name="Nadendla S."/>
            <person name="Nandy P."/>
            <person name="Geyer C."/>
            <person name="Yan Y."/>
            <person name="Sichtig H."/>
        </authorList>
    </citation>
    <scope>NUCLEOTIDE SEQUENCE [LARGE SCALE GENOMIC DNA]</scope>
    <source>
        <strain evidence="3 4">FDAARGOS_633</strain>
    </source>
</reference>
<protein>
    <recommendedName>
        <fullName evidence="2">TniQ domain-containing protein</fullName>
    </recommendedName>
</protein>
<evidence type="ECO:0000259" key="2">
    <source>
        <dbReference type="Pfam" id="PF06527"/>
    </source>
</evidence>
<gene>
    <name evidence="3" type="ORF">FOB41_00965</name>
</gene>
<proteinExistence type="predicted"/>
<evidence type="ECO:0000256" key="1">
    <source>
        <dbReference type="SAM" id="MobiDB-lite"/>
    </source>
</evidence>
<dbReference type="InterPro" id="IPR009492">
    <property type="entry name" value="TniQ"/>
</dbReference>
<evidence type="ECO:0000313" key="3">
    <source>
        <dbReference type="EMBL" id="QIX19777.1"/>
    </source>
</evidence>
<dbReference type="Pfam" id="PF06527">
    <property type="entry name" value="TniQ"/>
    <property type="match status" value="1"/>
</dbReference>
<evidence type="ECO:0000313" key="4">
    <source>
        <dbReference type="Proteomes" id="UP000500870"/>
    </source>
</evidence>
<feature type="domain" description="TniQ" evidence="2">
    <location>
        <begin position="8"/>
        <end position="133"/>
    </location>
</feature>
<sequence>MKPIPLLPLAPRPFEDELISSWQGRVATRYALGIDDIDTWLHLNGSVSEDRDFDPALENPRRWARACRIRSDVVEKLALSRHAAPLGYVLRSQWCGICPACLEDDRLNDRDQYLRRTWSRGEIVACTVHRLRLRYFCPACFAGRSFRFEYRDGLAELICSGCLAAVSRAPPAPPERRHAELLIATMKAINDAEEGRGQTTLARFKEAIRFLWTASANTGRPEIDLFGVECPFGRTSIPVTEDAPMTGLSVTWRCSTLLTIAQMLDIGNARSDLGLPNEWLTWAFKRFGGSGAPDRIPPERPKAERREKQPPRRSDADYLRLATAAIKDPRWNKLSTLAPRNRSKAISRLARELLSPSEGQTETPHP</sequence>
<accession>A0A4U1JSQ7</accession>
<feature type="region of interest" description="Disordered" evidence="1">
    <location>
        <begin position="290"/>
        <end position="318"/>
    </location>
</feature>
<feature type="compositionally biased region" description="Basic and acidic residues" evidence="1">
    <location>
        <begin position="296"/>
        <end position="318"/>
    </location>
</feature>
<dbReference type="RefSeq" id="WP_084796572.1">
    <property type="nucleotide sequence ID" value="NZ_CP050896.1"/>
</dbReference>
<organism evidence="3 4">
    <name type="scientific">Agrobacterium pusense</name>
    <dbReference type="NCBI Taxonomy" id="648995"/>
    <lineage>
        <taxon>Bacteria</taxon>
        <taxon>Pseudomonadati</taxon>
        <taxon>Pseudomonadota</taxon>
        <taxon>Alphaproteobacteria</taxon>
        <taxon>Hyphomicrobiales</taxon>
        <taxon>Rhizobiaceae</taxon>
        <taxon>Rhizobium/Agrobacterium group</taxon>
        <taxon>Agrobacterium</taxon>
    </lineage>
</organism>
<dbReference type="Proteomes" id="UP000500870">
    <property type="component" value="Chromosome 2"/>
</dbReference>
<dbReference type="AlphaFoldDB" id="A0A4U1JSQ7"/>
<dbReference type="EMBL" id="CP050896">
    <property type="protein sequence ID" value="QIX19777.1"/>
    <property type="molecule type" value="Genomic_DNA"/>
</dbReference>
<name>A0A4U1JSQ7_9HYPH</name>